<gene>
    <name evidence="1" type="ORF">BO80DRAFT_428910</name>
</gene>
<dbReference type="VEuPathDB" id="FungiDB:BO80DRAFT_428910"/>
<name>A0A395GMS5_9EURO</name>
<keyword evidence="2" id="KW-1185">Reference proteome</keyword>
<dbReference type="Proteomes" id="UP000249402">
    <property type="component" value="Unassembled WGS sequence"/>
</dbReference>
<dbReference type="RefSeq" id="XP_025570954.1">
    <property type="nucleotide sequence ID" value="XM_025720350.1"/>
</dbReference>
<evidence type="ECO:0000313" key="2">
    <source>
        <dbReference type="Proteomes" id="UP000249402"/>
    </source>
</evidence>
<dbReference type="EMBL" id="KZ824472">
    <property type="protein sequence ID" value="RAK96626.1"/>
    <property type="molecule type" value="Genomic_DNA"/>
</dbReference>
<organism evidence="1 2">
    <name type="scientific">Aspergillus ibericus CBS 121593</name>
    <dbReference type="NCBI Taxonomy" id="1448316"/>
    <lineage>
        <taxon>Eukaryota</taxon>
        <taxon>Fungi</taxon>
        <taxon>Dikarya</taxon>
        <taxon>Ascomycota</taxon>
        <taxon>Pezizomycotina</taxon>
        <taxon>Eurotiomycetes</taxon>
        <taxon>Eurotiomycetidae</taxon>
        <taxon>Eurotiales</taxon>
        <taxon>Aspergillaceae</taxon>
        <taxon>Aspergillus</taxon>
        <taxon>Aspergillus subgen. Circumdati</taxon>
    </lineage>
</organism>
<proteinExistence type="predicted"/>
<dbReference type="GeneID" id="37225215"/>
<reference evidence="1 2" key="1">
    <citation type="submission" date="2018-02" db="EMBL/GenBank/DDBJ databases">
        <title>The genomes of Aspergillus section Nigri reveals drivers in fungal speciation.</title>
        <authorList>
            <consortium name="DOE Joint Genome Institute"/>
            <person name="Vesth T.C."/>
            <person name="Nybo J."/>
            <person name="Theobald S."/>
            <person name="Brandl J."/>
            <person name="Frisvad J.C."/>
            <person name="Nielsen K.F."/>
            <person name="Lyhne E.K."/>
            <person name="Kogle M.E."/>
            <person name="Kuo A."/>
            <person name="Riley R."/>
            <person name="Clum A."/>
            <person name="Nolan M."/>
            <person name="Lipzen A."/>
            <person name="Salamov A."/>
            <person name="Henrissat B."/>
            <person name="Wiebenga A."/>
            <person name="De vries R.P."/>
            <person name="Grigoriev I.V."/>
            <person name="Mortensen U.H."/>
            <person name="Andersen M.R."/>
            <person name="Baker S.E."/>
        </authorList>
    </citation>
    <scope>NUCLEOTIDE SEQUENCE [LARGE SCALE GENOMIC DNA]</scope>
    <source>
        <strain evidence="1 2">CBS 121593</strain>
    </source>
</reference>
<dbReference type="AlphaFoldDB" id="A0A395GMS5"/>
<dbReference type="OrthoDB" id="4474280at2759"/>
<sequence>MSANANAPAPADMLAAFHRFLTSRSPTGKPPRYARLLSSPNVDLLLRSRLTYMVSGATDAPGSKTDPRDPQTAAEEAVHAIEMNMLIFGVTAILFVWSDVLNGTTYADALDPIGEEMFRIMFDSVDIACNIATYGEGFADIIATFSTNTNLTAAQRVAKIEGYIAEVRAHENDSRAMLTRLTDKSNDFVAAWLALGQESSRNAGQDLLDAEDLRIEFVANVGIQSRTWNTTVVDARMIESMLQMAVTMAEHPAFMQISLDRAVELYTANALHMRAFASKLTEWLDENDIDTDILDP</sequence>
<evidence type="ECO:0000313" key="1">
    <source>
        <dbReference type="EMBL" id="RAK96626.1"/>
    </source>
</evidence>
<accession>A0A395GMS5</accession>
<protein>
    <submittedName>
        <fullName evidence="1">Uncharacterized protein</fullName>
    </submittedName>
</protein>